<gene>
    <name evidence="2" type="ORF">NRE15_07130</name>
</gene>
<evidence type="ECO:0000313" key="3">
    <source>
        <dbReference type="Proteomes" id="UP001315967"/>
    </source>
</evidence>
<dbReference type="Proteomes" id="UP001315967">
    <property type="component" value="Chromosome"/>
</dbReference>
<reference evidence="2 3" key="1">
    <citation type="submission" date="2022-08" db="EMBL/GenBank/DDBJ databases">
        <title>Aerococcaceae sp. nov isolated from spoiled eye mask.</title>
        <authorList>
            <person name="Zhou G."/>
            <person name="Xie X.-B."/>
            <person name="Shi Q.-S."/>
            <person name="Wang Y.-S."/>
            <person name="Wen X."/>
            <person name="Peng H."/>
            <person name="Yang X.-J."/>
            <person name="Tao H.-B."/>
            <person name="Huang X.-M."/>
        </authorList>
    </citation>
    <scope>NUCLEOTIDE SEQUENCE [LARGE SCALE GENOMIC DNA]</scope>
    <source>
        <strain evidence="3">DM20194951</strain>
    </source>
</reference>
<feature type="transmembrane region" description="Helical" evidence="1">
    <location>
        <begin position="18"/>
        <end position="36"/>
    </location>
</feature>
<dbReference type="EMBL" id="CP102453">
    <property type="protein sequence ID" value="UUX35410.1"/>
    <property type="molecule type" value="Genomic_DNA"/>
</dbReference>
<keyword evidence="1" id="KW-0472">Membrane</keyword>
<sequence>MPPQEELMKKMASFSSRAAIQLVIDLIFAYVFSMNYDQNNENLDYKRWDT</sequence>
<accession>A0ABY5P9Y4</accession>
<keyword evidence="1" id="KW-1133">Transmembrane helix</keyword>
<keyword evidence="1" id="KW-0812">Transmembrane</keyword>
<keyword evidence="3" id="KW-1185">Reference proteome</keyword>
<evidence type="ECO:0000313" key="2">
    <source>
        <dbReference type="EMBL" id="UUX35410.1"/>
    </source>
</evidence>
<proteinExistence type="predicted"/>
<protein>
    <submittedName>
        <fullName evidence="2">Uncharacterized protein</fullName>
    </submittedName>
</protein>
<dbReference type="RefSeq" id="WP_313794898.1">
    <property type="nucleotide sequence ID" value="NZ_CP102453.1"/>
</dbReference>
<name>A0ABY5P9Y4_9LACT</name>
<organism evidence="2 3">
    <name type="scientific">Fundicoccus culcitae</name>
    <dbReference type="NCBI Taxonomy" id="2969821"/>
    <lineage>
        <taxon>Bacteria</taxon>
        <taxon>Bacillati</taxon>
        <taxon>Bacillota</taxon>
        <taxon>Bacilli</taxon>
        <taxon>Lactobacillales</taxon>
        <taxon>Aerococcaceae</taxon>
        <taxon>Fundicoccus</taxon>
    </lineage>
</organism>
<evidence type="ECO:0000256" key="1">
    <source>
        <dbReference type="SAM" id="Phobius"/>
    </source>
</evidence>